<evidence type="ECO:0000313" key="7">
    <source>
        <dbReference type="Proteomes" id="UP000515146"/>
    </source>
</evidence>
<dbReference type="InterPro" id="IPR001727">
    <property type="entry name" value="GDT1-like"/>
</dbReference>
<accession>A0A6P6YKL1</accession>
<dbReference type="KEGG" id="dpte:113799609"/>
<evidence type="ECO:0000256" key="3">
    <source>
        <dbReference type="ARBA" id="ARBA00022692"/>
    </source>
</evidence>
<dbReference type="PROSITE" id="PS01214">
    <property type="entry name" value="UPF0016"/>
    <property type="match status" value="1"/>
</dbReference>
<evidence type="ECO:0000256" key="5">
    <source>
        <dbReference type="ARBA" id="ARBA00023136"/>
    </source>
</evidence>
<comment type="similarity">
    <text evidence="2 6">Belongs to the GDT1 family.</text>
</comment>
<keyword evidence="4 6" id="KW-1133">Transmembrane helix</keyword>
<comment type="subcellular location">
    <subcellularLocation>
        <location evidence="1 6">Membrane</location>
        <topology evidence="1 6">Multi-pass membrane protein</topology>
    </subcellularLocation>
</comment>
<dbReference type="OMA" id="ILGHAIC"/>
<dbReference type="InParanoid" id="A0A6P6YKL1"/>
<keyword evidence="3 6" id="KW-0812">Transmembrane</keyword>
<dbReference type="GO" id="GO:0005384">
    <property type="term" value="F:manganese ion transmembrane transporter activity"/>
    <property type="evidence" value="ECO:0007669"/>
    <property type="project" value="TreeGrafter"/>
</dbReference>
<keyword evidence="7" id="KW-1185">Reference proteome</keyword>
<evidence type="ECO:0000256" key="6">
    <source>
        <dbReference type="RuleBase" id="RU365102"/>
    </source>
</evidence>
<feature type="transmembrane region" description="Helical" evidence="6">
    <location>
        <begin position="96"/>
        <end position="115"/>
    </location>
</feature>
<dbReference type="AlphaFoldDB" id="A0A6P6YKL1"/>
<evidence type="ECO:0000256" key="4">
    <source>
        <dbReference type="ARBA" id="ARBA00022989"/>
    </source>
</evidence>
<dbReference type="FunCoup" id="A0A6P6YKL1">
    <property type="interactions" value="1428"/>
</dbReference>
<sequence length="266" mass="29329">MVATLISDVLSSTTNSTSGDVSFWSRLNEVKFIHGYIASFSVIIVSELGDKTFFIAAIMAMRHSRLKVFAAAMFAILIMNTLAVLMGMATTVIPPVVIKYVSSGLFLIFAIKMFYEGCKMSDEDTKEEMEEVQKTINKKELDSSTDYESISHQDPETGIIIAPRKLSVATKIRRKLMQYVSLVFIETFTMTFLAEWGDRSQISTIILAASDDIYGVFCGALSGHFICTGIAVLGGRIISQMISVKTVTILGAFIFLLFAILGIFIN</sequence>
<keyword evidence="5 6" id="KW-0472">Membrane</keyword>
<feature type="transmembrane region" description="Helical" evidence="6">
    <location>
        <begin position="214"/>
        <end position="235"/>
    </location>
</feature>
<feature type="transmembrane region" description="Helical" evidence="6">
    <location>
        <begin position="68"/>
        <end position="90"/>
    </location>
</feature>
<gene>
    <name evidence="8" type="primary">LOC113799609</name>
</gene>
<dbReference type="GO" id="GO:0005794">
    <property type="term" value="C:Golgi apparatus"/>
    <property type="evidence" value="ECO:0007669"/>
    <property type="project" value="TreeGrafter"/>
</dbReference>
<evidence type="ECO:0000313" key="8">
    <source>
        <dbReference type="RefSeq" id="XP_027206073.1"/>
    </source>
</evidence>
<reference evidence="8" key="1">
    <citation type="submission" date="2025-08" db="UniProtKB">
        <authorList>
            <consortium name="RefSeq"/>
        </authorList>
    </citation>
    <scope>IDENTIFICATION</scope>
    <source>
        <strain evidence="8">Airmid</strain>
    </source>
</reference>
<dbReference type="GO" id="GO:0016020">
    <property type="term" value="C:membrane"/>
    <property type="evidence" value="ECO:0007669"/>
    <property type="project" value="UniProtKB-SubCell"/>
</dbReference>
<feature type="transmembrane region" description="Helical" evidence="6">
    <location>
        <begin position="33"/>
        <end position="56"/>
    </location>
</feature>
<dbReference type="InterPro" id="IPR049555">
    <property type="entry name" value="GDT1-like_CS"/>
</dbReference>
<feature type="transmembrane region" description="Helical" evidence="6">
    <location>
        <begin position="247"/>
        <end position="265"/>
    </location>
</feature>
<dbReference type="GO" id="GO:0032468">
    <property type="term" value="P:Golgi calcium ion homeostasis"/>
    <property type="evidence" value="ECO:0007669"/>
    <property type="project" value="TreeGrafter"/>
</dbReference>
<evidence type="ECO:0000256" key="2">
    <source>
        <dbReference type="ARBA" id="ARBA00009190"/>
    </source>
</evidence>
<protein>
    <recommendedName>
        <fullName evidence="6">GDT1 family protein</fullName>
    </recommendedName>
</protein>
<feature type="transmembrane region" description="Helical" evidence="6">
    <location>
        <begin position="176"/>
        <end position="194"/>
    </location>
</feature>
<organism evidence="7 8">
    <name type="scientific">Dermatophagoides pteronyssinus</name>
    <name type="common">European house dust mite</name>
    <dbReference type="NCBI Taxonomy" id="6956"/>
    <lineage>
        <taxon>Eukaryota</taxon>
        <taxon>Metazoa</taxon>
        <taxon>Ecdysozoa</taxon>
        <taxon>Arthropoda</taxon>
        <taxon>Chelicerata</taxon>
        <taxon>Arachnida</taxon>
        <taxon>Acari</taxon>
        <taxon>Acariformes</taxon>
        <taxon>Sarcoptiformes</taxon>
        <taxon>Astigmata</taxon>
        <taxon>Psoroptidia</taxon>
        <taxon>Analgoidea</taxon>
        <taxon>Pyroglyphidae</taxon>
        <taxon>Dermatophagoidinae</taxon>
        <taxon>Dermatophagoides</taxon>
    </lineage>
</organism>
<dbReference type="Proteomes" id="UP000515146">
    <property type="component" value="Unplaced"/>
</dbReference>
<dbReference type="OrthoDB" id="442680at2759"/>
<name>A0A6P6YKL1_DERPT</name>
<dbReference type="Pfam" id="PF01169">
    <property type="entry name" value="GDT1"/>
    <property type="match status" value="2"/>
</dbReference>
<dbReference type="PANTHER" id="PTHR12608">
    <property type="entry name" value="TRANSMEMBRANE PROTEIN HTP-1 RELATED"/>
    <property type="match status" value="1"/>
</dbReference>
<proteinExistence type="inferred from homology"/>
<dbReference type="GO" id="GO:0015085">
    <property type="term" value="F:calcium ion transmembrane transporter activity"/>
    <property type="evidence" value="ECO:0007669"/>
    <property type="project" value="TreeGrafter"/>
</dbReference>
<dbReference type="GO" id="GO:0032472">
    <property type="term" value="P:Golgi calcium ion transport"/>
    <property type="evidence" value="ECO:0007669"/>
    <property type="project" value="TreeGrafter"/>
</dbReference>
<dbReference type="PANTHER" id="PTHR12608:SF1">
    <property type="entry name" value="TRANSMEMBRANE PROTEIN 165"/>
    <property type="match status" value="1"/>
</dbReference>
<dbReference type="RefSeq" id="XP_027206073.1">
    <property type="nucleotide sequence ID" value="XM_027350272.1"/>
</dbReference>
<evidence type="ECO:0000256" key="1">
    <source>
        <dbReference type="ARBA" id="ARBA00004141"/>
    </source>
</evidence>